<evidence type="ECO:0000259" key="34">
    <source>
        <dbReference type="PROSITE" id="PS52010"/>
    </source>
</evidence>
<keyword evidence="19 30" id="KW-0378">Hydrolase</keyword>
<keyword evidence="21 28" id="KW-1133">Transmembrane helix</keyword>
<feature type="signal peptide" evidence="33">
    <location>
        <begin position="1"/>
        <end position="17"/>
    </location>
</feature>
<evidence type="ECO:0000256" key="1">
    <source>
        <dbReference type="ARBA" id="ARBA00000796"/>
    </source>
</evidence>
<dbReference type="PANTHER" id="PTHR10514:SF24">
    <property type="entry name" value="ANGIOTENSIN-CONVERTING ENZYME 2"/>
    <property type="match status" value="1"/>
</dbReference>
<feature type="disulfide bond" evidence="29">
    <location>
        <begin position="137"/>
        <end position="145"/>
    </location>
</feature>
<dbReference type="PROSITE" id="PS52010">
    <property type="entry name" value="COLLECTRIN_LIKE"/>
    <property type="match status" value="1"/>
</dbReference>
<comment type="caution">
    <text evidence="29">Lacks conserved residue(s) required for the propagation of feature annotation.</text>
</comment>
<evidence type="ECO:0000256" key="18">
    <source>
        <dbReference type="ARBA" id="ARBA00022729"/>
    </source>
</evidence>
<feature type="domain" description="Collectrin-like" evidence="34">
    <location>
        <begin position="671"/>
        <end position="862"/>
    </location>
</feature>
<comment type="catalytic activity">
    <reaction evidence="2">
        <text>angiotensin II + H2O = angiotensin-(1-7) + L-phenylalanine</text>
        <dbReference type="Rhea" id="RHEA:26554"/>
        <dbReference type="ChEBI" id="CHEBI:15377"/>
        <dbReference type="ChEBI" id="CHEBI:58095"/>
        <dbReference type="ChEBI" id="CHEBI:58506"/>
        <dbReference type="ChEBI" id="CHEBI:58922"/>
        <dbReference type="EC" id="3.4.17.23"/>
    </reaction>
    <physiologicalReaction direction="left-to-right" evidence="2">
        <dbReference type="Rhea" id="RHEA:26555"/>
    </physiologicalReaction>
</comment>
<gene>
    <name evidence="35" type="ORF">APTSU1_001851300</name>
</gene>
<dbReference type="PROSITE" id="PS52011">
    <property type="entry name" value="PEPTIDASE_M2"/>
    <property type="match status" value="1"/>
</dbReference>
<keyword evidence="13" id="KW-0597">Phosphoprotein</keyword>
<reference evidence="35 36" key="1">
    <citation type="submission" date="2024-08" db="EMBL/GenBank/DDBJ databases">
        <title>The draft genome of Apodemus speciosus.</title>
        <authorList>
            <person name="Nabeshima K."/>
            <person name="Suzuki S."/>
            <person name="Onuma M."/>
        </authorList>
    </citation>
    <scope>NUCLEOTIDE SEQUENCE [LARGE SCALE GENOMIC DNA]</scope>
    <source>
        <strain evidence="35">IB14-021</strain>
    </source>
</reference>
<dbReference type="InterPro" id="IPR031588">
    <property type="entry name" value="Collectrin_dom"/>
</dbReference>
<keyword evidence="17 30" id="KW-0479">Metal-binding</keyword>
<keyword evidence="12" id="KW-0964">Secreted</keyword>
<dbReference type="Pfam" id="PF16959">
    <property type="entry name" value="Collectrin"/>
    <property type="match status" value="1"/>
</dbReference>
<evidence type="ECO:0000256" key="4">
    <source>
        <dbReference type="ARBA" id="ARBA00004138"/>
    </source>
</evidence>
<comment type="cofactor">
    <cofactor evidence="30">
        <name>Zn(2+)</name>
        <dbReference type="ChEBI" id="CHEBI:29105"/>
    </cofactor>
    <text evidence="30">Binds 1 zinc ion per subunit.</text>
</comment>
<evidence type="ECO:0000256" key="8">
    <source>
        <dbReference type="ARBA" id="ARBA00004613"/>
    </source>
</evidence>
<evidence type="ECO:0000256" key="20">
    <source>
        <dbReference type="ARBA" id="ARBA00022833"/>
    </source>
</evidence>
<dbReference type="SUPFAM" id="SSF55486">
    <property type="entry name" value="Metalloproteases ('zincins'), catalytic domain"/>
    <property type="match status" value="1"/>
</dbReference>
<accession>A0ABQ0FVI8</accession>
<evidence type="ECO:0000313" key="36">
    <source>
        <dbReference type="Proteomes" id="UP001623349"/>
    </source>
</evidence>
<evidence type="ECO:0000256" key="17">
    <source>
        <dbReference type="ARBA" id="ARBA00022723"/>
    </source>
</evidence>
<evidence type="ECO:0000256" key="25">
    <source>
        <dbReference type="ARBA" id="ARBA00023180"/>
    </source>
</evidence>
<keyword evidence="16 28" id="KW-0812">Transmembrane</keyword>
<evidence type="ECO:0000256" key="30">
    <source>
        <dbReference type="RuleBase" id="RU361144"/>
    </source>
</evidence>
<dbReference type="PRINTS" id="PR00791">
    <property type="entry name" value="PEPDIPTASEA"/>
</dbReference>
<dbReference type="EMBL" id="BAAFST010000020">
    <property type="protein sequence ID" value="GAB1303272.1"/>
    <property type="molecule type" value="Genomic_DNA"/>
</dbReference>
<evidence type="ECO:0000256" key="10">
    <source>
        <dbReference type="ARBA" id="ARBA00022475"/>
    </source>
</evidence>
<keyword evidence="22 30" id="KW-0482">Metalloprotease</keyword>
<evidence type="ECO:0000256" key="32">
    <source>
        <dbReference type="SAM" id="Phobius"/>
    </source>
</evidence>
<dbReference type="Pfam" id="PF01401">
    <property type="entry name" value="Peptidase_M2"/>
    <property type="match status" value="1"/>
</dbReference>
<evidence type="ECO:0000256" key="31">
    <source>
        <dbReference type="SAM" id="MobiDB-lite"/>
    </source>
</evidence>
<feature type="transmembrane region" description="Helical" evidence="32">
    <location>
        <begin position="798"/>
        <end position="822"/>
    </location>
</feature>
<evidence type="ECO:0000256" key="26">
    <source>
        <dbReference type="ARBA" id="ARBA00023214"/>
    </source>
</evidence>
<keyword evidence="27" id="KW-0966">Cell projection</keyword>
<evidence type="ECO:0000256" key="24">
    <source>
        <dbReference type="ARBA" id="ARBA00023157"/>
    </source>
</evidence>
<keyword evidence="20 30" id="KW-0862">Zinc</keyword>
<comment type="caution">
    <text evidence="35">The sequence shown here is derived from an EMBL/GenBank/DDBJ whole genome shotgun (WGS) entry which is preliminary data.</text>
</comment>
<comment type="subcellular location">
    <subcellularLocation>
        <location evidence="5">Apical cell membrane</location>
    </subcellularLocation>
    <subcellularLocation>
        <location evidence="6 28">Cell membrane</location>
        <topology evidence="6 28">Single-pass type I membrane protein</topology>
    </subcellularLocation>
    <subcellularLocation>
        <location evidence="4">Cell projection</location>
        <location evidence="4">Cilium</location>
    </subcellularLocation>
    <subcellularLocation>
        <location evidence="7">Cytoplasm</location>
    </subcellularLocation>
    <subcellularLocation>
        <location evidence="8">Secreted</location>
    </subcellularLocation>
</comment>
<organism evidence="35 36">
    <name type="scientific">Apodemus speciosus</name>
    <name type="common">Large Japanese field mouse</name>
    <dbReference type="NCBI Taxonomy" id="105296"/>
    <lineage>
        <taxon>Eukaryota</taxon>
        <taxon>Metazoa</taxon>
        <taxon>Chordata</taxon>
        <taxon>Craniata</taxon>
        <taxon>Vertebrata</taxon>
        <taxon>Euteleostomi</taxon>
        <taxon>Mammalia</taxon>
        <taxon>Eutheria</taxon>
        <taxon>Euarchontoglires</taxon>
        <taxon>Glires</taxon>
        <taxon>Rodentia</taxon>
        <taxon>Myomorpha</taxon>
        <taxon>Muroidea</taxon>
        <taxon>Muridae</taxon>
        <taxon>Murinae</taxon>
        <taxon>Apodemus</taxon>
    </lineage>
</organism>
<comment type="similarity">
    <text evidence="9 29 30">Belongs to the peptidase M2 family.</text>
</comment>
<keyword evidence="10 28" id="KW-1003">Cell membrane</keyword>
<dbReference type="EC" id="3.4.-.-" evidence="30"/>
<evidence type="ECO:0000256" key="7">
    <source>
        <dbReference type="ARBA" id="ARBA00004496"/>
    </source>
</evidence>
<evidence type="ECO:0000256" key="28">
    <source>
        <dbReference type="PROSITE-ProRule" id="PRU01354"/>
    </source>
</evidence>
<evidence type="ECO:0000256" key="14">
    <source>
        <dbReference type="ARBA" id="ARBA00022645"/>
    </source>
</evidence>
<evidence type="ECO:0000256" key="29">
    <source>
        <dbReference type="PROSITE-ProRule" id="PRU01355"/>
    </source>
</evidence>
<comment type="cofactor">
    <cofactor evidence="3">
        <name>chloride</name>
        <dbReference type="ChEBI" id="CHEBI:17996"/>
    </cofactor>
</comment>
<keyword evidence="24 29" id="KW-1015">Disulfide bond</keyword>
<comment type="catalytic activity">
    <reaction evidence="1">
        <text>angiotensin I + H2O = angiotensin-(1-9) + L-leucine</text>
        <dbReference type="Rhea" id="RHEA:63532"/>
        <dbReference type="ChEBI" id="CHEBI:15377"/>
        <dbReference type="ChEBI" id="CHEBI:57427"/>
        <dbReference type="ChEBI" id="CHEBI:147350"/>
        <dbReference type="ChEBI" id="CHEBI:147351"/>
    </reaction>
    <physiologicalReaction direction="left-to-right" evidence="1">
        <dbReference type="Rhea" id="RHEA:63533"/>
    </physiologicalReaction>
</comment>
<keyword evidence="36" id="KW-1185">Reference proteome</keyword>
<evidence type="ECO:0000256" key="13">
    <source>
        <dbReference type="ARBA" id="ARBA00022553"/>
    </source>
</evidence>
<evidence type="ECO:0000256" key="11">
    <source>
        <dbReference type="ARBA" id="ARBA00022490"/>
    </source>
</evidence>
<sequence>MSSSSWLLLSLVAVTTAQSLIEEKAETFLNKFNQEAEDLSYQSSLASWNYNTNITEENARKMNEAAAKWSAFYEEQSKIARNFSLQEIMTPPIKRQLQALQQSGSSALSADKNEQINTWLNTILNTMSTIYSTGKVCNPNNPQECLLLEPGLDEIMATSTDYSYRLWAWEGWRAEVGKQLRPLYEEYVVLKNEMARANNYKDYGDYWRADYEVEGQEGYNYNRSQFIEDVDRTFTEIKPLYEHLHAYVRMKLMDTYPSYINPTGCLPAHLLGDMWGRFWTNLYSLTVPYAQKPNIDVTDAMINQNWDAERIFKEAEKFFVSVGLPHMTQGFWANSMLTEPVDDRKVVCHPTAWDLGHGDFRIKMCTKVTMDNFLTAHHEMGHIQYDMAYATQPFLLRNGANEGFHEAVGEIMSLSAATPKHLKSIGLLPSNFQEDNETEINFLLKQALTIVGTLPFTYMLEKWRWMVFEGAIPKEQWMKKWWEMKREIVGVVEPLPHDETYCDPASLFHVSNDFSFIRYYTRTIYQFQFQEALCQAAKHDGPLHKCDISNSTEAGQKLLNMLSLGNSEPWTQALEKVVGARNMDVKPLLNYFQPLFVWLKEQNRNSFVGWNTDWSPWGQVPIGCLSDDGMQNHAISKAALTTTSVPICHALPTSAALDPKVSPGFTLFCYADQSIKVRISLKSALGDKAYEWTDNEMFLFRSSVAYAMREYFSRIKKQTVPFGVEDVRVNDLKPRVSFTFFVTSPKNVSDIIPRSEVEEAISMSRGRINNVFSLDDNSLEFLGIHPTLEPPYQPPVTIWLIVFGVVMGIVVVGILILIVTGIKGRKKKNETKREENPYDSMDIGKGESNAGFQHSDDAQTSF</sequence>
<keyword evidence="25 30" id="KW-0325">Glycoprotein</keyword>
<evidence type="ECO:0000256" key="19">
    <source>
        <dbReference type="ARBA" id="ARBA00022801"/>
    </source>
</evidence>
<evidence type="ECO:0000256" key="27">
    <source>
        <dbReference type="ARBA" id="ARBA00023273"/>
    </source>
</evidence>
<keyword evidence="18 33" id="KW-0732">Signal</keyword>
<evidence type="ECO:0000313" key="35">
    <source>
        <dbReference type="EMBL" id="GAB1303272.1"/>
    </source>
</evidence>
<dbReference type="Gene3D" id="1.10.1370.30">
    <property type="match status" value="1"/>
</dbReference>
<evidence type="ECO:0000256" key="23">
    <source>
        <dbReference type="ARBA" id="ARBA00023136"/>
    </source>
</evidence>
<keyword evidence="11" id="KW-0963">Cytoplasm</keyword>
<evidence type="ECO:0000256" key="2">
    <source>
        <dbReference type="ARBA" id="ARBA00001502"/>
    </source>
</evidence>
<feature type="region of interest" description="Disordered" evidence="31">
    <location>
        <begin position="828"/>
        <end position="862"/>
    </location>
</feature>
<evidence type="ECO:0000256" key="3">
    <source>
        <dbReference type="ARBA" id="ARBA00001923"/>
    </source>
</evidence>
<dbReference type="Proteomes" id="UP001623349">
    <property type="component" value="Unassembled WGS sequence"/>
</dbReference>
<proteinExistence type="inferred from homology"/>
<keyword evidence="26" id="KW-0868">Chloride</keyword>
<evidence type="ECO:0000256" key="12">
    <source>
        <dbReference type="ARBA" id="ARBA00022525"/>
    </source>
</evidence>
<evidence type="ECO:0000256" key="22">
    <source>
        <dbReference type="ARBA" id="ARBA00023049"/>
    </source>
</evidence>
<dbReference type="InterPro" id="IPR001548">
    <property type="entry name" value="Peptidase_M2"/>
</dbReference>
<name>A0ABQ0FVI8_APOSI</name>
<evidence type="ECO:0000256" key="16">
    <source>
        <dbReference type="ARBA" id="ARBA00022692"/>
    </source>
</evidence>
<evidence type="ECO:0000256" key="9">
    <source>
        <dbReference type="ARBA" id="ARBA00008139"/>
    </source>
</evidence>
<keyword evidence="23 28" id="KW-0472">Membrane</keyword>
<protein>
    <recommendedName>
        <fullName evidence="30">Angiotensin-converting enzyme</fullName>
        <ecNumber evidence="30">3.4.-.-</ecNumber>
    </recommendedName>
</protein>
<evidence type="ECO:0000256" key="33">
    <source>
        <dbReference type="SAM" id="SignalP"/>
    </source>
</evidence>
<feature type="chain" id="PRO_5047247328" description="Angiotensin-converting enzyme" evidence="33">
    <location>
        <begin position="18"/>
        <end position="862"/>
    </location>
</feature>
<dbReference type="PANTHER" id="PTHR10514">
    <property type="entry name" value="ANGIOTENSIN-CONVERTING ENZYME"/>
    <property type="match status" value="1"/>
</dbReference>
<evidence type="ECO:0000256" key="5">
    <source>
        <dbReference type="ARBA" id="ARBA00004221"/>
    </source>
</evidence>
<keyword evidence="15 30" id="KW-0645">Protease</keyword>
<evidence type="ECO:0000256" key="6">
    <source>
        <dbReference type="ARBA" id="ARBA00004251"/>
    </source>
</evidence>
<dbReference type="CDD" id="cd06461">
    <property type="entry name" value="M2_ACE"/>
    <property type="match status" value="1"/>
</dbReference>
<keyword evidence="14 30" id="KW-0121">Carboxypeptidase</keyword>
<evidence type="ECO:0000256" key="15">
    <source>
        <dbReference type="ARBA" id="ARBA00022670"/>
    </source>
</evidence>
<evidence type="ECO:0000256" key="21">
    <source>
        <dbReference type="ARBA" id="ARBA00022989"/>
    </source>
</evidence>